<dbReference type="Gene3D" id="3.40.630.30">
    <property type="match status" value="1"/>
</dbReference>
<evidence type="ECO:0000313" key="2">
    <source>
        <dbReference type="EMBL" id="SIR79902.1"/>
    </source>
</evidence>
<proteinExistence type="predicted"/>
<keyword evidence="3" id="KW-1185">Reference proteome</keyword>
<feature type="domain" description="N-acetyltransferase" evidence="1">
    <location>
        <begin position="40"/>
        <end position="196"/>
    </location>
</feature>
<dbReference type="EMBL" id="FTNT01000002">
    <property type="protein sequence ID" value="SIR79902.1"/>
    <property type="molecule type" value="Genomic_DNA"/>
</dbReference>
<dbReference type="InterPro" id="IPR016181">
    <property type="entry name" value="Acyl_CoA_acyltransferase"/>
</dbReference>
<dbReference type="OrthoDB" id="9797989at2"/>
<dbReference type="PANTHER" id="PTHR39173:SF1">
    <property type="entry name" value="ACETYLTRANSFERASE"/>
    <property type="match status" value="1"/>
</dbReference>
<evidence type="ECO:0000259" key="1">
    <source>
        <dbReference type="PROSITE" id="PS51186"/>
    </source>
</evidence>
<sequence length="205" mass="22696">MPTTLMVPTSELHASWLDAWHEWGRETPQPGTNMATATRLGLDLAQPADFRRWVGILTELENPDTPVPSGMVRATQRWICVEDGDTVEYCGAINLRHTLTPMLAELGGHIGYSVRPRARRRGLAVVAVAEMLRIAGRLGLREVMITCDDGNLGSRRTIEKSGGALQDIREPDDYAITNGFGEPLRRYWVPTSSPRCGDGDVEQRS</sequence>
<reference evidence="2 3" key="1">
    <citation type="submission" date="2017-01" db="EMBL/GenBank/DDBJ databases">
        <authorList>
            <person name="Mah S.A."/>
            <person name="Swanson W.J."/>
            <person name="Moy G.W."/>
            <person name="Vacquier V.D."/>
        </authorList>
    </citation>
    <scope>NUCLEOTIDE SEQUENCE [LARGE SCALE GENOMIC DNA]</scope>
    <source>
        <strain evidence="2 3">CPCC 203464</strain>
    </source>
</reference>
<dbReference type="Pfam" id="PF13302">
    <property type="entry name" value="Acetyltransf_3"/>
    <property type="match status" value="1"/>
</dbReference>
<dbReference type="STRING" id="1344003.SAMN05445060_0947"/>
<dbReference type="Proteomes" id="UP000186218">
    <property type="component" value="Unassembled WGS sequence"/>
</dbReference>
<evidence type="ECO:0000313" key="3">
    <source>
        <dbReference type="Proteomes" id="UP000186218"/>
    </source>
</evidence>
<dbReference type="RefSeq" id="WP_076476984.1">
    <property type="nucleotide sequence ID" value="NZ_FTNT01000002.1"/>
</dbReference>
<name>A0A1N7DVL9_9NOCA</name>
<gene>
    <name evidence="2" type="ORF">SAMN05445060_0947</name>
</gene>
<dbReference type="AlphaFoldDB" id="A0A1N7DVL9"/>
<organism evidence="2 3">
    <name type="scientific">Williamsia sterculiae</name>
    <dbReference type="NCBI Taxonomy" id="1344003"/>
    <lineage>
        <taxon>Bacteria</taxon>
        <taxon>Bacillati</taxon>
        <taxon>Actinomycetota</taxon>
        <taxon>Actinomycetes</taxon>
        <taxon>Mycobacteriales</taxon>
        <taxon>Nocardiaceae</taxon>
        <taxon>Williamsia</taxon>
    </lineage>
</organism>
<dbReference type="GO" id="GO:0016747">
    <property type="term" value="F:acyltransferase activity, transferring groups other than amino-acyl groups"/>
    <property type="evidence" value="ECO:0007669"/>
    <property type="project" value="InterPro"/>
</dbReference>
<dbReference type="PROSITE" id="PS51186">
    <property type="entry name" value="GNAT"/>
    <property type="match status" value="1"/>
</dbReference>
<dbReference type="PANTHER" id="PTHR39173">
    <property type="entry name" value="ACETYLTRANSFERASE"/>
    <property type="match status" value="1"/>
</dbReference>
<keyword evidence="2" id="KW-0808">Transferase</keyword>
<accession>A0A1N7DVL9</accession>
<dbReference type="SUPFAM" id="SSF55729">
    <property type="entry name" value="Acyl-CoA N-acyltransferases (Nat)"/>
    <property type="match status" value="1"/>
</dbReference>
<dbReference type="InterPro" id="IPR000182">
    <property type="entry name" value="GNAT_dom"/>
</dbReference>
<protein>
    <submittedName>
        <fullName evidence="2">Predicted acetyltransferase</fullName>
    </submittedName>
</protein>